<proteinExistence type="predicted"/>
<dbReference type="EMBL" id="GBXM01069824">
    <property type="protein sequence ID" value="JAH38753.1"/>
    <property type="molecule type" value="Transcribed_RNA"/>
</dbReference>
<reference evidence="2" key="2">
    <citation type="journal article" date="2015" name="Fish Shellfish Immunol.">
        <title>Early steps in the European eel (Anguilla anguilla)-Vibrio vulnificus interaction in the gills: Role of the RtxA13 toxin.</title>
        <authorList>
            <person name="Callol A."/>
            <person name="Pajuelo D."/>
            <person name="Ebbesson L."/>
            <person name="Teles M."/>
            <person name="MacKenzie S."/>
            <person name="Amaro C."/>
        </authorList>
    </citation>
    <scope>NUCLEOTIDE SEQUENCE</scope>
</reference>
<organism evidence="2">
    <name type="scientific">Anguilla anguilla</name>
    <name type="common">European freshwater eel</name>
    <name type="synonym">Muraena anguilla</name>
    <dbReference type="NCBI Taxonomy" id="7936"/>
    <lineage>
        <taxon>Eukaryota</taxon>
        <taxon>Metazoa</taxon>
        <taxon>Chordata</taxon>
        <taxon>Craniata</taxon>
        <taxon>Vertebrata</taxon>
        <taxon>Euteleostomi</taxon>
        <taxon>Actinopterygii</taxon>
        <taxon>Neopterygii</taxon>
        <taxon>Teleostei</taxon>
        <taxon>Anguilliformes</taxon>
        <taxon>Anguillidae</taxon>
        <taxon>Anguilla</taxon>
    </lineage>
</organism>
<feature type="signal peptide" evidence="1">
    <location>
        <begin position="1"/>
        <end position="20"/>
    </location>
</feature>
<dbReference type="AlphaFoldDB" id="A0A0E9SE45"/>
<evidence type="ECO:0000313" key="2">
    <source>
        <dbReference type="EMBL" id="JAH38753.1"/>
    </source>
</evidence>
<reference evidence="2" key="1">
    <citation type="submission" date="2014-11" db="EMBL/GenBank/DDBJ databases">
        <authorList>
            <person name="Amaro Gonzalez C."/>
        </authorList>
    </citation>
    <scope>NUCLEOTIDE SEQUENCE</scope>
</reference>
<evidence type="ECO:0000256" key="1">
    <source>
        <dbReference type="SAM" id="SignalP"/>
    </source>
</evidence>
<protein>
    <recommendedName>
        <fullName evidence="3">NADH dehydrogenase [ubiquinone] 1 alpha subcomplex subunit 1</fullName>
    </recommendedName>
</protein>
<sequence>MEPVMFVMAMLVFMGWYISHETGKRLAVVRRQRLIVEKWDPKKAGYPESGSKETSLTEKACACQHQCR</sequence>
<feature type="chain" id="PRO_5002432370" description="NADH dehydrogenase [ubiquinone] 1 alpha subcomplex subunit 1" evidence="1">
    <location>
        <begin position="21"/>
        <end position="68"/>
    </location>
</feature>
<name>A0A0E9SE45_ANGAN</name>
<keyword evidence="1" id="KW-0732">Signal</keyword>
<accession>A0A0E9SE45</accession>
<evidence type="ECO:0008006" key="3">
    <source>
        <dbReference type="Google" id="ProtNLM"/>
    </source>
</evidence>